<evidence type="ECO:0000313" key="3">
    <source>
        <dbReference type="Proteomes" id="UP001054889"/>
    </source>
</evidence>
<gene>
    <name evidence="2" type="primary">ga06847</name>
    <name evidence="2" type="ORF">PR202_ga06847</name>
</gene>
<reference evidence="2" key="1">
    <citation type="journal article" date="2018" name="DNA Res.">
        <title>Multiple hybrid de novo genome assembly of finger millet, an orphan allotetraploid crop.</title>
        <authorList>
            <person name="Hatakeyama M."/>
            <person name="Aluri S."/>
            <person name="Balachadran M.T."/>
            <person name="Sivarajan S.R."/>
            <person name="Patrignani A."/>
            <person name="Gruter S."/>
            <person name="Poveda L."/>
            <person name="Shimizu-Inatsugi R."/>
            <person name="Baeten J."/>
            <person name="Francoijs K.J."/>
            <person name="Nataraja K.N."/>
            <person name="Reddy Y.A.N."/>
            <person name="Phadnis S."/>
            <person name="Ravikumar R.L."/>
            <person name="Schlapbach R."/>
            <person name="Sreeman S.M."/>
            <person name="Shimizu K.K."/>
        </authorList>
    </citation>
    <scope>NUCLEOTIDE SEQUENCE</scope>
</reference>
<evidence type="ECO:0000256" key="1">
    <source>
        <dbReference type="SAM" id="MobiDB-lite"/>
    </source>
</evidence>
<dbReference type="PANTHER" id="PTHR33730:SF19">
    <property type="entry name" value="MAPK KINASE SUBSTRATE PROTEIN"/>
    <property type="match status" value="1"/>
</dbReference>
<evidence type="ECO:0000313" key="2">
    <source>
        <dbReference type="EMBL" id="GJM90556.1"/>
    </source>
</evidence>
<keyword evidence="3" id="KW-1185">Reference proteome</keyword>
<dbReference type="PANTHER" id="PTHR33730">
    <property type="entry name" value="OS05G0542732 PROTEIN-RELATED"/>
    <property type="match status" value="1"/>
</dbReference>
<sequence length="214" mass="23914">MSVPVSDFQASTAARFTQTLSFDGCSVCQLSQIVHGFSPLYTLAVLHIKRTGITVHSHHQGRLCARQMAGLQRSAQTFRRSGSSGLVWDERFLTEGAEEKKPNDTVHQPELRHSRSVGSAGMLWRRRRDDAVGDVDDKKRKLVVKPKAQKDQQNRERKEAAAPGRKAFRTRDVAPAAEPPSPRVSGCVLCSIFRSTVRGQWRGSSAQRARPRKR</sequence>
<name>A0AAV5BW17_ELECO</name>
<protein>
    <submittedName>
        <fullName evidence="2">Uncharacterized protein</fullName>
    </submittedName>
</protein>
<dbReference type="InterPro" id="IPR031421">
    <property type="entry name" value="DUF4666"/>
</dbReference>
<organism evidence="2 3">
    <name type="scientific">Eleusine coracana subsp. coracana</name>
    <dbReference type="NCBI Taxonomy" id="191504"/>
    <lineage>
        <taxon>Eukaryota</taxon>
        <taxon>Viridiplantae</taxon>
        <taxon>Streptophyta</taxon>
        <taxon>Embryophyta</taxon>
        <taxon>Tracheophyta</taxon>
        <taxon>Spermatophyta</taxon>
        <taxon>Magnoliopsida</taxon>
        <taxon>Liliopsida</taxon>
        <taxon>Poales</taxon>
        <taxon>Poaceae</taxon>
        <taxon>PACMAD clade</taxon>
        <taxon>Chloridoideae</taxon>
        <taxon>Cynodonteae</taxon>
        <taxon>Eleusininae</taxon>
        <taxon>Eleusine</taxon>
    </lineage>
</organism>
<proteinExistence type="predicted"/>
<feature type="compositionally biased region" description="Basic and acidic residues" evidence="1">
    <location>
        <begin position="98"/>
        <end position="113"/>
    </location>
</feature>
<accession>A0AAV5BW17</accession>
<feature type="compositionally biased region" description="Basic and acidic residues" evidence="1">
    <location>
        <begin position="127"/>
        <end position="139"/>
    </location>
</feature>
<feature type="compositionally biased region" description="Basic and acidic residues" evidence="1">
    <location>
        <begin position="148"/>
        <end position="160"/>
    </location>
</feature>
<dbReference type="Pfam" id="PF15697">
    <property type="entry name" value="DUF4666"/>
    <property type="match status" value="1"/>
</dbReference>
<feature type="region of interest" description="Disordered" evidence="1">
    <location>
        <begin position="98"/>
        <end position="186"/>
    </location>
</feature>
<dbReference type="EMBL" id="BQKI01000003">
    <property type="protein sequence ID" value="GJM90556.1"/>
    <property type="molecule type" value="Genomic_DNA"/>
</dbReference>
<comment type="caution">
    <text evidence="2">The sequence shown here is derived from an EMBL/GenBank/DDBJ whole genome shotgun (WGS) entry which is preliminary data.</text>
</comment>
<dbReference type="AlphaFoldDB" id="A0AAV5BW17"/>
<reference evidence="2" key="2">
    <citation type="submission" date="2021-12" db="EMBL/GenBank/DDBJ databases">
        <title>Resequencing data analysis of finger millet.</title>
        <authorList>
            <person name="Hatakeyama M."/>
            <person name="Aluri S."/>
            <person name="Balachadran M.T."/>
            <person name="Sivarajan S.R."/>
            <person name="Poveda L."/>
            <person name="Shimizu-Inatsugi R."/>
            <person name="Schlapbach R."/>
            <person name="Sreeman S.M."/>
            <person name="Shimizu K.K."/>
        </authorList>
    </citation>
    <scope>NUCLEOTIDE SEQUENCE</scope>
</reference>
<dbReference type="Proteomes" id="UP001054889">
    <property type="component" value="Unassembled WGS sequence"/>
</dbReference>